<evidence type="ECO:0000313" key="4">
    <source>
        <dbReference type="Proteomes" id="UP000800035"/>
    </source>
</evidence>
<feature type="region of interest" description="Disordered" evidence="1">
    <location>
        <begin position="274"/>
        <end position="363"/>
    </location>
</feature>
<accession>A0A6A5TU77</accession>
<dbReference type="Proteomes" id="UP000800035">
    <property type="component" value="Unassembled WGS sequence"/>
</dbReference>
<dbReference type="PROSITE" id="PS51299">
    <property type="entry name" value="HTH_APSES"/>
    <property type="match status" value="1"/>
</dbReference>
<dbReference type="InterPro" id="IPR036887">
    <property type="entry name" value="HTH_APSES_sf"/>
</dbReference>
<dbReference type="GO" id="GO:0003677">
    <property type="term" value="F:DNA binding"/>
    <property type="evidence" value="ECO:0007669"/>
    <property type="project" value="InterPro"/>
</dbReference>
<dbReference type="GO" id="GO:0000981">
    <property type="term" value="F:DNA-binding transcription factor activity, RNA polymerase II-specific"/>
    <property type="evidence" value="ECO:0007669"/>
    <property type="project" value="UniProtKB-ARBA"/>
</dbReference>
<dbReference type="PANTHER" id="PTHR43828:SF5">
    <property type="entry name" value="TRANSCRIPTIONAL REPRESSOR XBP1"/>
    <property type="match status" value="1"/>
</dbReference>
<dbReference type="InterPro" id="IPR003163">
    <property type="entry name" value="Tscrpt_reg_HTH_APSES-type"/>
</dbReference>
<feature type="region of interest" description="Disordered" evidence="1">
    <location>
        <begin position="13"/>
        <end position="37"/>
    </location>
</feature>
<protein>
    <recommendedName>
        <fullName evidence="2">HTH APSES-type domain-containing protein</fullName>
    </recommendedName>
</protein>
<gene>
    <name evidence="3" type="ORF">CC80DRAFT_452250</name>
</gene>
<feature type="compositionally biased region" description="Low complexity" evidence="1">
    <location>
        <begin position="17"/>
        <end position="26"/>
    </location>
</feature>
<evidence type="ECO:0000259" key="2">
    <source>
        <dbReference type="PROSITE" id="PS51299"/>
    </source>
</evidence>
<evidence type="ECO:0000256" key="1">
    <source>
        <dbReference type="SAM" id="MobiDB-lite"/>
    </source>
</evidence>
<feature type="compositionally biased region" description="Basic and acidic residues" evidence="1">
    <location>
        <begin position="441"/>
        <end position="453"/>
    </location>
</feature>
<dbReference type="InterPro" id="IPR051642">
    <property type="entry name" value="SWI6-like"/>
</dbReference>
<dbReference type="AlphaFoldDB" id="A0A6A5TU77"/>
<feature type="compositionally biased region" description="Basic and acidic residues" evidence="1">
    <location>
        <begin position="302"/>
        <end position="315"/>
    </location>
</feature>
<dbReference type="GO" id="GO:0030907">
    <property type="term" value="C:MBF transcription complex"/>
    <property type="evidence" value="ECO:0007669"/>
    <property type="project" value="TreeGrafter"/>
</dbReference>
<feature type="non-terminal residue" evidence="3">
    <location>
        <position position="483"/>
    </location>
</feature>
<name>A0A6A5TU77_9PLEO</name>
<dbReference type="OrthoDB" id="5562739at2759"/>
<dbReference type="SUPFAM" id="SSF54616">
    <property type="entry name" value="DNA-binding domain of Mlu1-box binding protein MBP1"/>
    <property type="match status" value="1"/>
</dbReference>
<organism evidence="3 4">
    <name type="scientific">Byssothecium circinans</name>
    <dbReference type="NCBI Taxonomy" id="147558"/>
    <lineage>
        <taxon>Eukaryota</taxon>
        <taxon>Fungi</taxon>
        <taxon>Dikarya</taxon>
        <taxon>Ascomycota</taxon>
        <taxon>Pezizomycotina</taxon>
        <taxon>Dothideomycetes</taxon>
        <taxon>Pleosporomycetidae</taxon>
        <taxon>Pleosporales</taxon>
        <taxon>Massarineae</taxon>
        <taxon>Massarinaceae</taxon>
        <taxon>Byssothecium</taxon>
    </lineage>
</organism>
<dbReference type="GO" id="GO:0033309">
    <property type="term" value="C:SBF transcription complex"/>
    <property type="evidence" value="ECO:0007669"/>
    <property type="project" value="TreeGrafter"/>
</dbReference>
<sequence>MKIQSLLNPFCSDTHHSYPSSESPTPASTPHPLPTSTRVHRYSALPKRQKIPKDAPIFSEGTKTVGFVNYPPYDPSTSTDIEAEDLVEQHRRFRVFPMGKGEVLKKGVRHIPYNSDKKDFMEKTGRDAFEMFQYTYHIPGEDKEYVVVWDYNVGLVRMTPFFKSLKYTKTVPAKALRENPGLKDISYSITGGALVCQGYWMPYQAAKAVAATFCHAIRWVLTPVFGNDFPSLCLHPKDPNFAKFLIDPAIVRTCTLETDRFRVEGASYKVLASLRAPPPTTTTTSRGRDFRSPNMQFGTPSWRDEREGEKPRTSEESGWGTESDYSDKYVYSPQVSPRSTTWTSVNGSQSPASPSVLHSPTFSSPAQVHSQLQHQQQHHRYLPPIQRILPTSVPGGYYDDVEPLRTKRTHSKVTFGEALYRDREYFNRPLTATSMAESDEESRTVRMGDGKHTRKELDAAEIILQLSAADHSLPPMKRTRRGS</sequence>
<dbReference type="Gene3D" id="3.10.260.10">
    <property type="entry name" value="Transcription regulator HTH, APSES-type DNA-binding domain"/>
    <property type="match status" value="1"/>
</dbReference>
<dbReference type="PANTHER" id="PTHR43828">
    <property type="entry name" value="ASPARAGINASE"/>
    <property type="match status" value="1"/>
</dbReference>
<reference evidence="3" key="1">
    <citation type="journal article" date="2020" name="Stud. Mycol.">
        <title>101 Dothideomycetes genomes: a test case for predicting lifestyles and emergence of pathogens.</title>
        <authorList>
            <person name="Haridas S."/>
            <person name="Albert R."/>
            <person name="Binder M."/>
            <person name="Bloem J."/>
            <person name="Labutti K."/>
            <person name="Salamov A."/>
            <person name="Andreopoulos B."/>
            <person name="Baker S."/>
            <person name="Barry K."/>
            <person name="Bills G."/>
            <person name="Bluhm B."/>
            <person name="Cannon C."/>
            <person name="Castanera R."/>
            <person name="Culley D."/>
            <person name="Daum C."/>
            <person name="Ezra D."/>
            <person name="Gonzalez J."/>
            <person name="Henrissat B."/>
            <person name="Kuo A."/>
            <person name="Liang C."/>
            <person name="Lipzen A."/>
            <person name="Lutzoni F."/>
            <person name="Magnuson J."/>
            <person name="Mondo S."/>
            <person name="Nolan M."/>
            <person name="Ohm R."/>
            <person name="Pangilinan J."/>
            <person name="Park H.-J."/>
            <person name="Ramirez L."/>
            <person name="Alfaro M."/>
            <person name="Sun H."/>
            <person name="Tritt A."/>
            <person name="Yoshinaga Y."/>
            <person name="Zwiers L.-H."/>
            <person name="Turgeon B."/>
            <person name="Goodwin S."/>
            <person name="Spatafora J."/>
            <person name="Crous P."/>
            <person name="Grigoriev I."/>
        </authorList>
    </citation>
    <scope>NUCLEOTIDE SEQUENCE</scope>
    <source>
        <strain evidence="3">CBS 675.92</strain>
    </source>
</reference>
<evidence type="ECO:0000313" key="3">
    <source>
        <dbReference type="EMBL" id="KAF1952467.1"/>
    </source>
</evidence>
<feature type="domain" description="HTH APSES-type" evidence="2">
    <location>
        <begin position="118"/>
        <end position="236"/>
    </location>
</feature>
<feature type="compositionally biased region" description="Polar residues" evidence="1">
    <location>
        <begin position="333"/>
        <end position="363"/>
    </location>
</feature>
<dbReference type="EMBL" id="ML977010">
    <property type="protein sequence ID" value="KAF1952467.1"/>
    <property type="molecule type" value="Genomic_DNA"/>
</dbReference>
<feature type="region of interest" description="Disordered" evidence="1">
    <location>
        <begin position="433"/>
        <end position="453"/>
    </location>
</feature>
<proteinExistence type="predicted"/>
<keyword evidence="4" id="KW-1185">Reference proteome</keyword>